<keyword evidence="2" id="KW-0813">Transport</keyword>
<gene>
    <name evidence="10" type="primary">LOC114242741</name>
</gene>
<keyword evidence="7" id="KW-0539">Nucleus</keyword>
<dbReference type="RefSeq" id="XP_028029806.1">
    <property type="nucleotide sequence ID" value="XM_028174005.1"/>
</dbReference>
<dbReference type="KEGG" id="bman:114242741"/>
<keyword evidence="6" id="KW-0906">Nuclear pore complex</keyword>
<dbReference type="Proteomes" id="UP000504629">
    <property type="component" value="Unplaced"/>
</dbReference>
<evidence type="ECO:0000256" key="2">
    <source>
        <dbReference type="ARBA" id="ARBA00022448"/>
    </source>
</evidence>
<dbReference type="CTD" id="9818"/>
<dbReference type="Pfam" id="PF15967">
    <property type="entry name" value="Nucleoporin_FG2"/>
    <property type="match status" value="1"/>
</dbReference>
<dbReference type="PANTHER" id="PTHR13437:SF2">
    <property type="entry name" value="NUCLEOPORIN P58_P45"/>
    <property type="match status" value="1"/>
</dbReference>
<dbReference type="GO" id="GO:0015031">
    <property type="term" value="P:protein transport"/>
    <property type="evidence" value="ECO:0007669"/>
    <property type="project" value="UniProtKB-KW"/>
</dbReference>
<protein>
    <submittedName>
        <fullName evidence="10">Probable nucleoporin Nup58</fullName>
    </submittedName>
</protein>
<keyword evidence="5" id="KW-0811">Translocation</keyword>
<dbReference type="OrthoDB" id="2538017at2759"/>
<comment type="subcellular location">
    <subcellularLocation>
        <location evidence="1">Nucleus</location>
        <location evidence="1">Nuclear pore complex</location>
    </subcellularLocation>
</comment>
<keyword evidence="9" id="KW-1185">Reference proteome</keyword>
<dbReference type="PANTHER" id="PTHR13437">
    <property type="entry name" value="NUCLEOPORIN P58/P45 NUCLEOPORIN-LIKE PROTEIN 1"/>
    <property type="match status" value="1"/>
</dbReference>
<evidence type="ECO:0000256" key="1">
    <source>
        <dbReference type="ARBA" id="ARBA00004567"/>
    </source>
</evidence>
<dbReference type="GO" id="GO:0005643">
    <property type="term" value="C:nuclear pore"/>
    <property type="evidence" value="ECO:0007669"/>
    <property type="project" value="UniProtKB-SubCell"/>
</dbReference>
<name>A0A6J2JJQ9_BOMMA</name>
<sequence>MSFSFGTPSSAPATTGLAGGFSFGTNKPATPGFGMTATSQPSTGLFGSTSATSAPAFGTAGFGSTTPAFGSTTTPAFGASTAPAFGTTTNPGFGSTPAFGANSAAPVFGTTTPAFGSTAPTFGTGTSAFGTTTTPAFGTGTAGSNFSLGSNTLGGFGTQPATTSTTGLGLSFGLGTATTQTGFGLLGATGTATTSSSLFGPKLGTTSLTGTQPSTLGTSSFGLGGVAPATSGIGVTNTTDAKTEPPKQTKLPNEISTTVDSFKEFVKKQKSLSSEVMRVSIKPLHKVAGEAAVLTREAARVCGEVARARCVSRRQRAAAAAALAAADTVLRDNAAPGSELEGMAPPQYVKDLISELEQHLITFRRQMEIADKQMQSTPKLLTEKELTLGIRRMHESLVALAGRLQTVHSQVEEQLRQYKNLRTYILKEPAATFDLLQNHNTSLDQMLQEDVSGKRKFKSTLTGEVNRVSAVLADPRAALGGVHQLAGPTPFSYIGSNLTPITNVDNSATSWPPHSNPPPQTNSTSTLLLTGPSSFQLQKPPGKRGKQ</sequence>
<keyword evidence="3" id="KW-0509">mRNA transport</keyword>
<dbReference type="GO" id="GO:0008139">
    <property type="term" value="F:nuclear localization sequence binding"/>
    <property type="evidence" value="ECO:0007669"/>
    <property type="project" value="InterPro"/>
</dbReference>
<reference evidence="10" key="1">
    <citation type="submission" date="2025-08" db="UniProtKB">
        <authorList>
            <consortium name="RefSeq"/>
        </authorList>
    </citation>
    <scope>IDENTIFICATION</scope>
    <source>
        <tissue evidence="10">Silk gland</tissue>
    </source>
</reference>
<dbReference type="GO" id="GO:0051028">
    <property type="term" value="P:mRNA transport"/>
    <property type="evidence" value="ECO:0007669"/>
    <property type="project" value="UniProtKB-KW"/>
</dbReference>
<evidence type="ECO:0000256" key="6">
    <source>
        <dbReference type="ARBA" id="ARBA00023132"/>
    </source>
</evidence>
<feature type="region of interest" description="Disordered" evidence="8">
    <location>
        <begin position="505"/>
        <end position="547"/>
    </location>
</feature>
<evidence type="ECO:0000256" key="3">
    <source>
        <dbReference type="ARBA" id="ARBA00022816"/>
    </source>
</evidence>
<evidence type="ECO:0000256" key="8">
    <source>
        <dbReference type="SAM" id="MobiDB-lite"/>
    </source>
</evidence>
<proteinExistence type="predicted"/>
<dbReference type="InterPro" id="IPR024882">
    <property type="entry name" value="NUP58/p45/49"/>
</dbReference>
<evidence type="ECO:0000256" key="5">
    <source>
        <dbReference type="ARBA" id="ARBA00023010"/>
    </source>
</evidence>
<evidence type="ECO:0000256" key="4">
    <source>
        <dbReference type="ARBA" id="ARBA00022927"/>
    </source>
</evidence>
<evidence type="ECO:0000256" key="7">
    <source>
        <dbReference type="ARBA" id="ARBA00023242"/>
    </source>
</evidence>
<feature type="compositionally biased region" description="Low complexity" evidence="8">
    <location>
        <begin position="521"/>
        <end position="534"/>
    </location>
</feature>
<accession>A0A6J2JJQ9</accession>
<keyword evidence="4" id="KW-0653">Protein transport</keyword>
<dbReference type="AlphaFoldDB" id="A0A6J2JJQ9"/>
<organism evidence="9 10">
    <name type="scientific">Bombyx mandarina</name>
    <name type="common">Wild silk moth</name>
    <name type="synonym">Wild silkworm</name>
    <dbReference type="NCBI Taxonomy" id="7092"/>
    <lineage>
        <taxon>Eukaryota</taxon>
        <taxon>Metazoa</taxon>
        <taxon>Ecdysozoa</taxon>
        <taxon>Arthropoda</taxon>
        <taxon>Hexapoda</taxon>
        <taxon>Insecta</taxon>
        <taxon>Pterygota</taxon>
        <taxon>Neoptera</taxon>
        <taxon>Endopterygota</taxon>
        <taxon>Lepidoptera</taxon>
        <taxon>Glossata</taxon>
        <taxon>Ditrysia</taxon>
        <taxon>Bombycoidea</taxon>
        <taxon>Bombycidae</taxon>
        <taxon>Bombycinae</taxon>
        <taxon>Bombyx</taxon>
    </lineage>
</organism>
<dbReference type="GeneID" id="114242741"/>
<evidence type="ECO:0000313" key="10">
    <source>
        <dbReference type="RefSeq" id="XP_028029806.1"/>
    </source>
</evidence>
<evidence type="ECO:0000313" key="9">
    <source>
        <dbReference type="Proteomes" id="UP000504629"/>
    </source>
</evidence>
<dbReference type="Gene3D" id="6.10.140.1350">
    <property type="match status" value="1"/>
</dbReference>
<dbReference type="GO" id="GO:0017056">
    <property type="term" value="F:structural constituent of nuclear pore"/>
    <property type="evidence" value="ECO:0007669"/>
    <property type="project" value="InterPro"/>
</dbReference>